<protein>
    <submittedName>
        <fullName evidence="1">Uncharacterized protein</fullName>
    </submittedName>
</protein>
<dbReference type="EMBL" id="JADNYJ010000014">
    <property type="protein sequence ID" value="KAF8907607.1"/>
    <property type="molecule type" value="Genomic_DNA"/>
</dbReference>
<sequence length="212" mass="25403">MTRMGHPQLYHTPEELAAANCLKSKKHYEKCVLRLMIYSLIIEDDEQNRKKGKINTRWRKIYQAERQALEKPDRQAPDPKQYIDKPMLVMKCPLALWMEVVERIAQQLGRTINLSAQEFVEKICQQYFQDCDKDWIYKNVVRLGKLQKKIYRYQNEVYELDGVGPQYERACQVVQDVCTPLKWVEELLCYAMIDFEEVRDRHVEKKFMYQVG</sequence>
<proteinExistence type="predicted"/>
<name>A0A9P5NXT1_GYMJU</name>
<accession>A0A9P5NXT1</accession>
<keyword evidence="2" id="KW-1185">Reference proteome</keyword>
<organism evidence="1 2">
    <name type="scientific">Gymnopilus junonius</name>
    <name type="common">Spectacular rustgill mushroom</name>
    <name type="synonym">Gymnopilus spectabilis subsp. junonius</name>
    <dbReference type="NCBI Taxonomy" id="109634"/>
    <lineage>
        <taxon>Eukaryota</taxon>
        <taxon>Fungi</taxon>
        <taxon>Dikarya</taxon>
        <taxon>Basidiomycota</taxon>
        <taxon>Agaricomycotina</taxon>
        <taxon>Agaricomycetes</taxon>
        <taxon>Agaricomycetidae</taxon>
        <taxon>Agaricales</taxon>
        <taxon>Agaricineae</taxon>
        <taxon>Hymenogastraceae</taxon>
        <taxon>Gymnopilus</taxon>
    </lineage>
</organism>
<dbReference type="Proteomes" id="UP000724874">
    <property type="component" value="Unassembled WGS sequence"/>
</dbReference>
<reference evidence="1" key="1">
    <citation type="submission" date="2020-11" db="EMBL/GenBank/DDBJ databases">
        <authorList>
            <consortium name="DOE Joint Genome Institute"/>
            <person name="Ahrendt S."/>
            <person name="Riley R."/>
            <person name="Andreopoulos W."/>
            <person name="LaButti K."/>
            <person name="Pangilinan J."/>
            <person name="Ruiz-duenas F.J."/>
            <person name="Barrasa J.M."/>
            <person name="Sanchez-Garcia M."/>
            <person name="Camarero S."/>
            <person name="Miyauchi S."/>
            <person name="Serrano A."/>
            <person name="Linde D."/>
            <person name="Babiker R."/>
            <person name="Drula E."/>
            <person name="Ayuso-Fernandez I."/>
            <person name="Pacheco R."/>
            <person name="Padilla G."/>
            <person name="Ferreira P."/>
            <person name="Barriuso J."/>
            <person name="Kellner H."/>
            <person name="Castanera R."/>
            <person name="Alfaro M."/>
            <person name="Ramirez L."/>
            <person name="Pisabarro A.G."/>
            <person name="Kuo A."/>
            <person name="Tritt A."/>
            <person name="Lipzen A."/>
            <person name="He G."/>
            <person name="Yan M."/>
            <person name="Ng V."/>
            <person name="Cullen D."/>
            <person name="Martin F."/>
            <person name="Rosso M.-N."/>
            <person name="Henrissat B."/>
            <person name="Hibbett D."/>
            <person name="Martinez A.T."/>
            <person name="Grigoriev I.V."/>
        </authorList>
    </citation>
    <scope>NUCLEOTIDE SEQUENCE</scope>
    <source>
        <strain evidence="1">AH 44721</strain>
    </source>
</reference>
<dbReference type="OrthoDB" id="2654423at2759"/>
<comment type="caution">
    <text evidence="1">The sequence shown here is derived from an EMBL/GenBank/DDBJ whole genome shotgun (WGS) entry which is preliminary data.</text>
</comment>
<evidence type="ECO:0000313" key="1">
    <source>
        <dbReference type="EMBL" id="KAF8907607.1"/>
    </source>
</evidence>
<evidence type="ECO:0000313" key="2">
    <source>
        <dbReference type="Proteomes" id="UP000724874"/>
    </source>
</evidence>
<gene>
    <name evidence="1" type="ORF">CPB84DRAFT_1843825</name>
</gene>
<dbReference type="AlphaFoldDB" id="A0A9P5NXT1"/>